<evidence type="ECO:0000259" key="3">
    <source>
        <dbReference type="PROSITE" id="PS51898"/>
    </source>
</evidence>
<dbReference type="InterPro" id="IPR002104">
    <property type="entry name" value="Integrase_catalytic"/>
</dbReference>
<name>A0A329RWS3_9STRA</name>
<dbReference type="PROSITE" id="PS51898">
    <property type="entry name" value="TYR_RECOMBINASE"/>
    <property type="match status" value="1"/>
</dbReference>
<protein>
    <recommendedName>
        <fullName evidence="3">Tyr recombinase domain-containing protein</fullName>
    </recommendedName>
</protein>
<dbReference type="Proteomes" id="UP000251314">
    <property type="component" value="Unassembled WGS sequence"/>
</dbReference>
<feature type="signal peptide" evidence="2">
    <location>
        <begin position="1"/>
        <end position="16"/>
    </location>
</feature>
<dbReference type="AlphaFoldDB" id="A0A329RWS3"/>
<dbReference type="Proteomes" id="UP000697107">
    <property type="component" value="Unassembled WGS sequence"/>
</dbReference>
<keyword evidence="1" id="KW-0233">DNA recombination</keyword>
<dbReference type="InterPro" id="IPR011010">
    <property type="entry name" value="DNA_brk_join_enz"/>
</dbReference>
<dbReference type="EMBL" id="RCMI01000581">
    <property type="protein sequence ID" value="KAG2904798.1"/>
    <property type="molecule type" value="Genomic_DNA"/>
</dbReference>
<feature type="chain" id="PRO_5040067802" description="Tyr recombinase domain-containing protein" evidence="2">
    <location>
        <begin position="17"/>
        <end position="200"/>
    </location>
</feature>
<reference evidence="4" key="2">
    <citation type="submission" date="2018-10" db="EMBL/GenBank/DDBJ databases">
        <title>Effector identification in a new, highly contiguous assembly of the strawberry crown rot pathogen Phytophthora cactorum.</title>
        <authorList>
            <person name="Armitage A.D."/>
            <person name="Nellist C.F."/>
            <person name="Bates H."/>
            <person name="Vickerstaff R.J."/>
            <person name="Harrison R.J."/>
        </authorList>
    </citation>
    <scope>NUCLEOTIDE SEQUENCE</scope>
    <source>
        <strain evidence="4">15-7</strain>
        <strain evidence="6">4032</strain>
        <strain evidence="5">4040</strain>
        <strain evidence="7">P415</strain>
        <strain evidence="8">P421</strain>
    </source>
</reference>
<feature type="domain" description="Tyr recombinase" evidence="3">
    <location>
        <begin position="1"/>
        <end position="187"/>
    </location>
</feature>
<keyword evidence="10" id="KW-1185">Reference proteome</keyword>
<dbReference type="EMBL" id="RCML01000560">
    <property type="protein sequence ID" value="KAG2973812.1"/>
    <property type="molecule type" value="Genomic_DNA"/>
</dbReference>
<accession>A0A329RWS3</accession>
<dbReference type="Proteomes" id="UP000735874">
    <property type="component" value="Unassembled WGS sequence"/>
</dbReference>
<dbReference type="Proteomes" id="UP000774804">
    <property type="component" value="Unassembled WGS sequence"/>
</dbReference>
<reference evidence="9 10" key="1">
    <citation type="submission" date="2018-01" db="EMBL/GenBank/DDBJ databases">
        <title>Draft genome of the strawberry crown rot pathogen Phytophthora cactorum.</title>
        <authorList>
            <person name="Armitage A.D."/>
            <person name="Lysoe E."/>
            <person name="Nellist C.F."/>
            <person name="Harrison R.J."/>
            <person name="Brurberg M.B."/>
        </authorList>
    </citation>
    <scope>NUCLEOTIDE SEQUENCE [LARGE SCALE GENOMIC DNA]</scope>
    <source>
        <strain evidence="9 10">10300</strain>
    </source>
</reference>
<comment type="caution">
    <text evidence="9">The sequence shown here is derived from an EMBL/GenBank/DDBJ whole genome shotgun (WGS) entry which is preliminary data.</text>
</comment>
<dbReference type="PANTHER" id="PTHR34605">
    <property type="entry name" value="PHAGE_INTEGRASE DOMAIN-CONTAINING PROTEIN"/>
    <property type="match status" value="1"/>
</dbReference>
<evidence type="ECO:0000313" key="9">
    <source>
        <dbReference type="EMBL" id="RAW29117.1"/>
    </source>
</evidence>
<dbReference type="Gene3D" id="1.10.443.10">
    <property type="entry name" value="Intergrase catalytic core"/>
    <property type="match status" value="1"/>
</dbReference>
<evidence type="ECO:0000256" key="2">
    <source>
        <dbReference type="SAM" id="SignalP"/>
    </source>
</evidence>
<evidence type="ECO:0000256" key="1">
    <source>
        <dbReference type="ARBA" id="ARBA00023172"/>
    </source>
</evidence>
<proteinExistence type="predicted"/>
<dbReference type="OrthoDB" id="167512at2759"/>
<dbReference type="EMBL" id="MJFZ01000447">
    <property type="protein sequence ID" value="RAW29117.1"/>
    <property type="molecule type" value="Genomic_DNA"/>
</dbReference>
<sequence>MCLAFFFLLRRSEIVAIRGGSFKWFALGAQGIVVVDVSLQPTQNPSLAQAVWVRLIGSKTNQDGAPTTRMLSRSGHQFLCPVFGALILFQARMNLPPNIAPAVYMSRRGQPAYMSTEDVSEAIKCAAIHTGKDPHRFSSHSLRAGGATHMYHSGADALTIQFHDHSVSDVYKTYTRLCKASVTTLAANMVAGSTGDSKLH</sequence>
<evidence type="ECO:0000313" key="4">
    <source>
        <dbReference type="EMBL" id="KAG2851945.1"/>
    </source>
</evidence>
<dbReference type="EMBL" id="RCMV01000638">
    <property type="protein sequence ID" value="KAG3214448.1"/>
    <property type="molecule type" value="Genomic_DNA"/>
</dbReference>
<organism evidence="9 10">
    <name type="scientific">Phytophthora cactorum</name>
    <dbReference type="NCBI Taxonomy" id="29920"/>
    <lineage>
        <taxon>Eukaryota</taxon>
        <taxon>Sar</taxon>
        <taxon>Stramenopiles</taxon>
        <taxon>Oomycota</taxon>
        <taxon>Peronosporomycetes</taxon>
        <taxon>Peronosporales</taxon>
        <taxon>Peronosporaceae</taxon>
        <taxon>Phytophthora</taxon>
    </lineage>
</organism>
<evidence type="ECO:0000313" key="8">
    <source>
        <dbReference type="EMBL" id="KAG3214448.1"/>
    </source>
</evidence>
<dbReference type="PANTHER" id="PTHR34605:SF4">
    <property type="entry name" value="DNA ADENINE METHYLTRANSFERASE"/>
    <property type="match status" value="1"/>
</dbReference>
<dbReference type="VEuPathDB" id="FungiDB:PC110_g14516"/>
<gene>
    <name evidence="9" type="ORF">PC110_g14516</name>
    <name evidence="4" type="ORF">PC113_g15474</name>
    <name evidence="6" type="ORF">PC115_g14832</name>
    <name evidence="5" type="ORF">PC117_g25468</name>
    <name evidence="7" type="ORF">PC118_g14908</name>
    <name evidence="8" type="ORF">PC129_g14631</name>
</gene>
<evidence type="ECO:0000313" key="10">
    <source>
        <dbReference type="Proteomes" id="UP000251314"/>
    </source>
</evidence>
<dbReference type="Proteomes" id="UP000736787">
    <property type="component" value="Unassembled WGS sequence"/>
</dbReference>
<dbReference type="GO" id="GO:0006310">
    <property type="term" value="P:DNA recombination"/>
    <property type="evidence" value="ECO:0007669"/>
    <property type="project" value="UniProtKB-KW"/>
</dbReference>
<dbReference type="SUPFAM" id="SSF56349">
    <property type="entry name" value="DNA breaking-rejoining enzymes"/>
    <property type="match status" value="1"/>
</dbReference>
<dbReference type="EMBL" id="RCMK01001986">
    <property type="protein sequence ID" value="KAG2885966.1"/>
    <property type="molecule type" value="Genomic_DNA"/>
</dbReference>
<dbReference type="Pfam" id="PF00589">
    <property type="entry name" value="Phage_integrase"/>
    <property type="match status" value="1"/>
</dbReference>
<dbReference type="InterPro" id="IPR013762">
    <property type="entry name" value="Integrase-like_cat_sf"/>
</dbReference>
<dbReference type="GO" id="GO:0003677">
    <property type="term" value="F:DNA binding"/>
    <property type="evidence" value="ECO:0007669"/>
    <property type="project" value="InterPro"/>
</dbReference>
<dbReference type="EMBL" id="RCMG01000573">
    <property type="protein sequence ID" value="KAG2851945.1"/>
    <property type="molecule type" value="Genomic_DNA"/>
</dbReference>
<keyword evidence="2" id="KW-0732">Signal</keyword>
<dbReference type="Proteomes" id="UP000760860">
    <property type="component" value="Unassembled WGS sequence"/>
</dbReference>
<dbReference type="GO" id="GO:0015074">
    <property type="term" value="P:DNA integration"/>
    <property type="evidence" value="ECO:0007669"/>
    <property type="project" value="InterPro"/>
</dbReference>
<evidence type="ECO:0000313" key="7">
    <source>
        <dbReference type="EMBL" id="KAG2973812.1"/>
    </source>
</evidence>
<evidence type="ECO:0000313" key="6">
    <source>
        <dbReference type="EMBL" id="KAG2904798.1"/>
    </source>
</evidence>
<evidence type="ECO:0000313" key="5">
    <source>
        <dbReference type="EMBL" id="KAG2885966.1"/>
    </source>
</evidence>
<dbReference type="InterPro" id="IPR052925">
    <property type="entry name" value="Phage_Integrase-like_Recomb"/>
</dbReference>